<accession>A0A268RP08</accession>
<dbReference type="EMBL" id="NPBS01000195">
    <property type="protein sequence ID" value="PAF21974.1"/>
    <property type="molecule type" value="Genomic_DNA"/>
</dbReference>
<sequence length="72" mass="8084">MIYCSYRILTSLAVLSSSVASYMISVRQTRGLPRASFRFHVTMDTLAFGYVLTATRSYSGLSPVRVRPCWAN</sequence>
<organism evidence="1 2">
    <name type="scientific">Shouchella clausii</name>
    <name type="common">Alkalihalobacillus clausii</name>
    <dbReference type="NCBI Taxonomy" id="79880"/>
    <lineage>
        <taxon>Bacteria</taxon>
        <taxon>Bacillati</taxon>
        <taxon>Bacillota</taxon>
        <taxon>Bacilli</taxon>
        <taxon>Bacillales</taxon>
        <taxon>Bacillaceae</taxon>
        <taxon>Shouchella</taxon>
    </lineage>
</organism>
<protein>
    <submittedName>
        <fullName evidence="1">Uncharacterized protein</fullName>
    </submittedName>
</protein>
<dbReference type="AlphaFoldDB" id="A0A268RP08"/>
<evidence type="ECO:0000313" key="2">
    <source>
        <dbReference type="Proteomes" id="UP000216133"/>
    </source>
</evidence>
<comment type="caution">
    <text evidence="1">The sequence shown here is derived from an EMBL/GenBank/DDBJ whole genome shotgun (WGS) entry which is preliminary data.</text>
</comment>
<reference evidence="1 2" key="1">
    <citation type="submission" date="2017-07" db="EMBL/GenBank/DDBJ databases">
        <title>Isolation and whole genome analysis of endospore-forming bacteria from heroin.</title>
        <authorList>
            <person name="Kalinowski J."/>
            <person name="Ahrens B."/>
            <person name="Al-Dilaimi A."/>
            <person name="Winkler A."/>
            <person name="Wibberg D."/>
            <person name="Schleenbecker U."/>
            <person name="Ruckert C."/>
            <person name="Wolfel R."/>
            <person name="Grass G."/>
        </authorList>
    </citation>
    <scope>NUCLEOTIDE SEQUENCE [LARGE SCALE GENOMIC DNA]</scope>
    <source>
        <strain evidence="1 2">7523-2</strain>
    </source>
</reference>
<evidence type="ECO:0000313" key="1">
    <source>
        <dbReference type="EMBL" id="PAF21974.1"/>
    </source>
</evidence>
<dbReference type="Proteomes" id="UP000216133">
    <property type="component" value="Unassembled WGS sequence"/>
</dbReference>
<gene>
    <name evidence="1" type="ORF">CHH61_22685</name>
</gene>
<proteinExistence type="predicted"/>
<name>A0A268RP08_SHOCL</name>